<dbReference type="InterPro" id="IPR024775">
    <property type="entry name" value="DinB-like"/>
</dbReference>
<protein>
    <submittedName>
        <fullName evidence="2">DinB family protein</fullName>
    </submittedName>
</protein>
<dbReference type="Pfam" id="PF12867">
    <property type="entry name" value="DinB_2"/>
    <property type="match status" value="1"/>
</dbReference>
<reference evidence="2 3" key="1">
    <citation type="submission" date="2023-03" db="EMBL/GenBank/DDBJ databases">
        <title>Bacillus Genome Sequencing.</title>
        <authorList>
            <person name="Dunlap C."/>
        </authorList>
    </citation>
    <scope>NUCLEOTIDE SEQUENCE [LARGE SCALE GENOMIC DNA]</scope>
    <source>
        <strain evidence="2 3">NRS-1717</strain>
    </source>
</reference>
<name>A0ABU6NZC4_9BACI</name>
<organism evidence="2 3">
    <name type="scientific">Metabacillus fastidiosus</name>
    <dbReference type="NCBI Taxonomy" id="1458"/>
    <lineage>
        <taxon>Bacteria</taxon>
        <taxon>Bacillati</taxon>
        <taxon>Bacillota</taxon>
        <taxon>Bacilli</taxon>
        <taxon>Bacillales</taxon>
        <taxon>Bacillaceae</taxon>
        <taxon>Metabacillus</taxon>
    </lineage>
</organism>
<dbReference type="RefSeq" id="WP_066233233.1">
    <property type="nucleotide sequence ID" value="NZ_JARTFQ010000005.1"/>
</dbReference>
<gene>
    <name evidence="2" type="ORF">P9271_13730</name>
</gene>
<evidence type="ECO:0000313" key="2">
    <source>
        <dbReference type="EMBL" id="MED4402376.1"/>
    </source>
</evidence>
<dbReference type="Gene3D" id="1.20.120.450">
    <property type="entry name" value="dinb family like domain"/>
    <property type="match status" value="1"/>
</dbReference>
<dbReference type="EMBL" id="JARTFS010000011">
    <property type="protein sequence ID" value="MED4402376.1"/>
    <property type="molecule type" value="Genomic_DNA"/>
</dbReference>
<dbReference type="GeneID" id="301142407"/>
<accession>A0ABU6NZC4</accession>
<keyword evidence="3" id="KW-1185">Reference proteome</keyword>
<dbReference type="SUPFAM" id="SSF109854">
    <property type="entry name" value="DinB/YfiT-like putative metalloenzymes"/>
    <property type="match status" value="1"/>
</dbReference>
<sequence length="158" mass="18519">MSTNRELSISNYLQTVIKLRKSVELLPEELIRWKPARDKWSIHEIVIHLIDSNIVNSYRIRKIVSEPATSLATFAHEDWVRNQRLIDASIFELLDTYEAITGYNALMLKSLEESDWLKYGYKGEVEISIAYIIDQFICNHVDIHLSQIERNRTSYFAS</sequence>
<evidence type="ECO:0000259" key="1">
    <source>
        <dbReference type="Pfam" id="PF12867"/>
    </source>
</evidence>
<dbReference type="Proteomes" id="UP001342826">
    <property type="component" value="Unassembled WGS sequence"/>
</dbReference>
<dbReference type="InterPro" id="IPR034660">
    <property type="entry name" value="DinB/YfiT-like"/>
</dbReference>
<proteinExistence type="predicted"/>
<feature type="domain" description="DinB-like" evidence="1">
    <location>
        <begin position="19"/>
        <end position="148"/>
    </location>
</feature>
<evidence type="ECO:0000313" key="3">
    <source>
        <dbReference type="Proteomes" id="UP001342826"/>
    </source>
</evidence>
<comment type="caution">
    <text evidence="2">The sequence shown here is derived from an EMBL/GenBank/DDBJ whole genome shotgun (WGS) entry which is preliminary data.</text>
</comment>